<keyword evidence="1" id="KW-0472">Membrane</keyword>
<evidence type="ECO:0000313" key="3">
    <source>
        <dbReference type="Proteomes" id="UP000000245"/>
    </source>
</evidence>
<evidence type="ECO:0000256" key="1">
    <source>
        <dbReference type="SAM" id="Phobius"/>
    </source>
</evidence>
<dbReference type="STRING" id="349163.Acry_0693"/>
<name>A5FWD2_ACICJ</name>
<dbReference type="Proteomes" id="UP000000245">
    <property type="component" value="Chromosome"/>
</dbReference>
<evidence type="ECO:0000313" key="2">
    <source>
        <dbReference type="EMBL" id="ABQ29914.1"/>
    </source>
</evidence>
<feature type="transmembrane region" description="Helical" evidence="1">
    <location>
        <begin position="6"/>
        <end position="28"/>
    </location>
</feature>
<keyword evidence="3" id="KW-1185">Reference proteome</keyword>
<dbReference type="HOGENOM" id="CLU_1493103_0_0_5"/>
<organism evidence="2 3">
    <name type="scientific">Acidiphilium cryptum (strain JF-5)</name>
    <dbReference type="NCBI Taxonomy" id="349163"/>
    <lineage>
        <taxon>Bacteria</taxon>
        <taxon>Pseudomonadati</taxon>
        <taxon>Pseudomonadota</taxon>
        <taxon>Alphaproteobacteria</taxon>
        <taxon>Acetobacterales</taxon>
        <taxon>Acidocellaceae</taxon>
        <taxon>Acidiphilium</taxon>
    </lineage>
</organism>
<dbReference type="RefSeq" id="WP_007423126.1">
    <property type="nucleotide sequence ID" value="NC_009484.1"/>
</dbReference>
<sequence length="180" mass="20953">MTIVYRVKWVLFGFAVGLVVSGFILAFAKYTYVNRISFLSNYRFNNKKSLMYFNQAIHYAEFNTGQFIHTAESQDSHNGHLYIAVNSNNINHYSILISKISARVCRFIVDMSYSSNIIKDVYINRKEIDRFQFQPISGRFLLVNGKAVSIEQNAYARRVCERADGRVQIRLEIMDHARED</sequence>
<proteinExistence type="predicted"/>
<protein>
    <submittedName>
        <fullName evidence="2">Uncharacterized protein</fullName>
    </submittedName>
</protein>
<accession>A5FWD2</accession>
<dbReference type="EMBL" id="CP000697">
    <property type="protein sequence ID" value="ABQ29914.1"/>
    <property type="molecule type" value="Genomic_DNA"/>
</dbReference>
<dbReference type="AlphaFoldDB" id="A5FWD2"/>
<keyword evidence="1" id="KW-0812">Transmembrane</keyword>
<keyword evidence="1" id="KW-1133">Transmembrane helix</keyword>
<dbReference type="KEGG" id="acr:Acry_0693"/>
<reference evidence="2 3" key="1">
    <citation type="submission" date="2007-05" db="EMBL/GenBank/DDBJ databases">
        <title>Complete sequence of chromosome of Acidiphilium cryptum JF-5.</title>
        <authorList>
            <consortium name="US DOE Joint Genome Institute"/>
            <person name="Copeland A."/>
            <person name="Lucas S."/>
            <person name="Lapidus A."/>
            <person name="Barry K."/>
            <person name="Detter J.C."/>
            <person name="Glavina del Rio T."/>
            <person name="Hammon N."/>
            <person name="Israni S."/>
            <person name="Dalin E."/>
            <person name="Tice H."/>
            <person name="Pitluck S."/>
            <person name="Sims D."/>
            <person name="Brettin T."/>
            <person name="Bruce D."/>
            <person name="Han C."/>
            <person name="Schmutz J."/>
            <person name="Larimer F."/>
            <person name="Land M."/>
            <person name="Hauser L."/>
            <person name="Kyrpides N."/>
            <person name="Kim E."/>
            <person name="Magnuson T."/>
            <person name="Richardson P."/>
        </authorList>
    </citation>
    <scope>NUCLEOTIDE SEQUENCE [LARGE SCALE GENOMIC DNA]</scope>
    <source>
        <strain evidence="2 3">JF-5</strain>
    </source>
</reference>
<gene>
    <name evidence="2" type="ordered locus">Acry_0693</name>
</gene>